<dbReference type="Proteomes" id="UP000815325">
    <property type="component" value="Unassembled WGS sequence"/>
</dbReference>
<organism evidence="1 2">
    <name type="scientific">Dunaliella salina</name>
    <name type="common">Green alga</name>
    <name type="synonym">Protococcus salinus</name>
    <dbReference type="NCBI Taxonomy" id="3046"/>
    <lineage>
        <taxon>Eukaryota</taxon>
        <taxon>Viridiplantae</taxon>
        <taxon>Chlorophyta</taxon>
        <taxon>core chlorophytes</taxon>
        <taxon>Chlorophyceae</taxon>
        <taxon>CS clade</taxon>
        <taxon>Chlamydomonadales</taxon>
        <taxon>Dunaliellaceae</taxon>
        <taxon>Dunaliella</taxon>
    </lineage>
</organism>
<accession>A0ABQ7FRA2</accession>
<evidence type="ECO:0000313" key="2">
    <source>
        <dbReference type="Proteomes" id="UP000815325"/>
    </source>
</evidence>
<keyword evidence="2" id="KW-1185">Reference proteome</keyword>
<sequence>MRAGFLPITPWVKYCLHLHMDKFTEIVTSGLLEPVGKTHQVLIVDCLAYACVGGCAIL</sequence>
<name>A0ABQ7FRA2_DUNSA</name>
<evidence type="ECO:0000313" key="1">
    <source>
        <dbReference type="EMBL" id="KAF5825244.1"/>
    </source>
</evidence>
<reference evidence="1" key="1">
    <citation type="submission" date="2017-08" db="EMBL/GenBank/DDBJ databases">
        <authorList>
            <person name="Polle J.E."/>
            <person name="Barry K."/>
            <person name="Cushman J."/>
            <person name="Schmutz J."/>
            <person name="Tran D."/>
            <person name="Hathwaick L.T."/>
            <person name="Yim W.C."/>
            <person name="Jenkins J."/>
            <person name="Mckie-Krisberg Z.M."/>
            <person name="Prochnik S."/>
            <person name="Lindquist E."/>
            <person name="Dockter R.B."/>
            <person name="Adam C."/>
            <person name="Molina H."/>
            <person name="Bunkerborg J."/>
            <person name="Jin E."/>
            <person name="Buchheim M."/>
            <person name="Magnuson J."/>
        </authorList>
    </citation>
    <scope>NUCLEOTIDE SEQUENCE</scope>
    <source>
        <strain evidence="1">CCAP 19/18</strain>
    </source>
</reference>
<comment type="caution">
    <text evidence="1">The sequence shown here is derived from an EMBL/GenBank/DDBJ whole genome shotgun (WGS) entry which is preliminary data.</text>
</comment>
<protein>
    <submittedName>
        <fullName evidence="1">Uncharacterized protein</fullName>
    </submittedName>
</protein>
<proteinExistence type="predicted"/>
<dbReference type="EMBL" id="MU074508">
    <property type="protein sequence ID" value="KAF5825244.1"/>
    <property type="molecule type" value="Genomic_DNA"/>
</dbReference>
<gene>
    <name evidence="1" type="ORF">DUNSADRAFT_13111</name>
</gene>